<feature type="chain" id="PRO_5014172473" evidence="1">
    <location>
        <begin position="22"/>
        <end position="60"/>
    </location>
</feature>
<keyword evidence="1" id="KW-0732">Signal</keyword>
<dbReference type="EMBL" id="LLXI01010777">
    <property type="protein sequence ID" value="PKY63541.1"/>
    <property type="molecule type" value="Genomic_DNA"/>
</dbReference>
<evidence type="ECO:0000256" key="1">
    <source>
        <dbReference type="SAM" id="SignalP"/>
    </source>
</evidence>
<protein>
    <submittedName>
        <fullName evidence="2">Uncharacterized protein</fullName>
    </submittedName>
</protein>
<gene>
    <name evidence="2" type="ORF">RhiirA4_492856</name>
</gene>
<keyword evidence="3" id="KW-1185">Reference proteome</keyword>
<accession>A0A2I1HXC5</accession>
<comment type="caution">
    <text evidence="2">The sequence shown here is derived from an EMBL/GenBank/DDBJ whole genome shotgun (WGS) entry which is preliminary data.</text>
</comment>
<evidence type="ECO:0000313" key="2">
    <source>
        <dbReference type="EMBL" id="PKY63541.1"/>
    </source>
</evidence>
<reference evidence="2 3" key="1">
    <citation type="submission" date="2015-10" db="EMBL/GenBank/DDBJ databases">
        <title>Genome analyses suggest a sexual origin of heterokaryosis in a supposedly ancient asexual fungus.</title>
        <authorList>
            <person name="Ropars J."/>
            <person name="Sedzielewska K."/>
            <person name="Noel J."/>
            <person name="Charron P."/>
            <person name="Farinelli L."/>
            <person name="Marton T."/>
            <person name="Kruger M."/>
            <person name="Pelin A."/>
            <person name="Brachmann A."/>
            <person name="Corradi N."/>
        </authorList>
    </citation>
    <scope>NUCLEOTIDE SEQUENCE [LARGE SCALE GENOMIC DNA]</scope>
    <source>
        <strain evidence="2 3">A4</strain>
    </source>
</reference>
<evidence type="ECO:0000313" key="3">
    <source>
        <dbReference type="Proteomes" id="UP000234323"/>
    </source>
</evidence>
<dbReference type="AlphaFoldDB" id="A0A2I1HXC5"/>
<sequence length="60" mass="6966">MARISWVVLLVFAVLLYDSQKHTNPFRGTNQSQLLRKRITTAKGKRSVTIIHFQIIIEEV</sequence>
<proteinExistence type="predicted"/>
<name>A0A2I1HXC5_9GLOM</name>
<organism evidence="2 3">
    <name type="scientific">Rhizophagus irregularis</name>
    <dbReference type="NCBI Taxonomy" id="588596"/>
    <lineage>
        <taxon>Eukaryota</taxon>
        <taxon>Fungi</taxon>
        <taxon>Fungi incertae sedis</taxon>
        <taxon>Mucoromycota</taxon>
        <taxon>Glomeromycotina</taxon>
        <taxon>Glomeromycetes</taxon>
        <taxon>Glomerales</taxon>
        <taxon>Glomeraceae</taxon>
        <taxon>Rhizophagus</taxon>
    </lineage>
</organism>
<dbReference type="Proteomes" id="UP000234323">
    <property type="component" value="Unassembled WGS sequence"/>
</dbReference>
<feature type="signal peptide" evidence="1">
    <location>
        <begin position="1"/>
        <end position="21"/>
    </location>
</feature>